<dbReference type="Pfam" id="PF20736">
    <property type="entry name" value="Glyco_hydro127M"/>
    <property type="match status" value="1"/>
</dbReference>
<accession>A0A938X3B3</accession>
<dbReference type="PANTHER" id="PTHR31151:SF0">
    <property type="entry name" value="PROLINE-TRNA LIGASE (DUF1680)"/>
    <property type="match status" value="1"/>
</dbReference>
<dbReference type="SUPFAM" id="SSF48208">
    <property type="entry name" value="Six-hairpin glycosidases"/>
    <property type="match status" value="1"/>
</dbReference>
<feature type="domain" description="Non-reducing end beta-L-arabinofuranosidase-like GH127 middle" evidence="2">
    <location>
        <begin position="459"/>
        <end position="550"/>
    </location>
</feature>
<reference evidence="3" key="1">
    <citation type="submission" date="2020-08" db="EMBL/GenBank/DDBJ databases">
        <authorList>
            <person name="Cejkova D."/>
            <person name="Kubasova T."/>
            <person name="Jahodarova E."/>
            <person name="Rychlik I."/>
        </authorList>
    </citation>
    <scope>NUCLEOTIDE SEQUENCE</scope>
    <source>
        <strain evidence="3">An420c</strain>
    </source>
</reference>
<evidence type="ECO:0000313" key="4">
    <source>
        <dbReference type="Proteomes" id="UP000713880"/>
    </source>
</evidence>
<name>A0A938X3B3_9CLOT</name>
<dbReference type="RefSeq" id="WP_204909638.1">
    <property type="nucleotide sequence ID" value="NZ_JACJLV010000047.1"/>
</dbReference>
<evidence type="ECO:0000259" key="1">
    <source>
        <dbReference type="Pfam" id="PF07944"/>
    </source>
</evidence>
<keyword evidence="3" id="KW-0378">Hydrolase</keyword>
<dbReference type="GO" id="GO:0016787">
    <property type="term" value="F:hydrolase activity"/>
    <property type="evidence" value="ECO:0007669"/>
    <property type="project" value="UniProtKB-KW"/>
</dbReference>
<dbReference type="PANTHER" id="PTHR31151">
    <property type="entry name" value="PROLINE-TRNA LIGASE (DUF1680)"/>
    <property type="match status" value="1"/>
</dbReference>
<dbReference type="AlphaFoldDB" id="A0A938X3B3"/>
<dbReference type="Pfam" id="PF07944">
    <property type="entry name" value="Beta-AFase-like_GH127_cat"/>
    <property type="match status" value="1"/>
</dbReference>
<feature type="domain" description="Non-reducing end beta-L-arabinofuranosidase-like GH127 catalytic" evidence="1">
    <location>
        <begin position="74"/>
        <end position="448"/>
    </location>
</feature>
<organism evidence="3 4">
    <name type="scientific">Mordavella massiliensis</name>
    <dbReference type="NCBI Taxonomy" id="1871024"/>
    <lineage>
        <taxon>Bacteria</taxon>
        <taxon>Bacillati</taxon>
        <taxon>Bacillota</taxon>
        <taxon>Clostridia</taxon>
        <taxon>Eubacteriales</taxon>
        <taxon>Clostridiaceae</taxon>
        <taxon>Mordavella</taxon>
    </lineage>
</organism>
<dbReference type="EMBL" id="JACJLV010000047">
    <property type="protein sequence ID" value="MBM6827647.1"/>
    <property type="molecule type" value="Genomic_DNA"/>
</dbReference>
<protein>
    <submittedName>
        <fullName evidence="3">Glycoside hydrolase family 127 protein</fullName>
    </submittedName>
</protein>
<evidence type="ECO:0000313" key="3">
    <source>
        <dbReference type="EMBL" id="MBM6827647.1"/>
    </source>
</evidence>
<evidence type="ECO:0000259" key="2">
    <source>
        <dbReference type="Pfam" id="PF20736"/>
    </source>
</evidence>
<comment type="caution">
    <text evidence="3">The sequence shown here is derived from an EMBL/GenBank/DDBJ whole genome shotgun (WGS) entry which is preliminary data.</text>
</comment>
<dbReference type="InterPro" id="IPR008928">
    <property type="entry name" value="6-hairpin_glycosidase_sf"/>
</dbReference>
<gene>
    <name evidence="3" type="ORF">H6A13_11165</name>
</gene>
<dbReference type="Proteomes" id="UP000713880">
    <property type="component" value="Unassembled WGS sequence"/>
</dbReference>
<dbReference type="InterPro" id="IPR049046">
    <property type="entry name" value="Beta-AFase-like_GH127_middle"/>
</dbReference>
<keyword evidence="4" id="KW-1185">Reference proteome</keyword>
<reference evidence="3" key="2">
    <citation type="journal article" date="2021" name="Sci. Rep.">
        <title>The distribution of antibiotic resistance genes in chicken gut microbiota commensals.</title>
        <authorList>
            <person name="Juricova H."/>
            <person name="Matiasovicova J."/>
            <person name="Kubasova T."/>
            <person name="Cejkova D."/>
            <person name="Rychlik I."/>
        </authorList>
    </citation>
    <scope>NUCLEOTIDE SEQUENCE</scope>
    <source>
        <strain evidence="3">An420c</strain>
    </source>
</reference>
<sequence length="632" mass="72524">MTERENKRDYSEPDNRDIIGLKDYQIKIIEEQNDHPQMEELDQPEEMTEDTTGKVSPLVTDFREAKIWLHPGSGFYDAQERMRRYLHRMDADQLLYNFRSAAGLPVKDAEPMFGWDAPECLLRGHTTGHFLSALAHCYHSCGDETAKEKAEYMIEALRECQEAFPKNKGTGQGFLSGYLEEQFDLLEEYTPYPQIWAPYYTLHKLFAGLLDCYELLGNSLALKIAEDLGDWTCRRLSRLPKDQRNRMWSMYIAGEFGGMNEVMARLFQITGEERYLECAAMFDNDRLFAPLLLGKDALGGMHANQHIPQVIGALEMYMAGAGKRYRTIAERFWNYVVSGHAYAPGGVGESEMFHDRGKIGTLLTEKTQETCASYNMLKLTKGLYQLNPKASYMDYYERTLVNHILAVQEKEETGESTYFWPLAPGARRIFEPENSCCHGTGMESSFRFRDAIYFQDGDTVYVNLYLPCTLEMPDGRLQIQQTQTEKDPEQIKIQVKGKIRTLALRKPGWAKEDLEICVQGNQADPIVDENGYIRIQADFEAGVEINVSFPYHPGLIRTPDEPELAAVQAGPYILAALSEEQEALQVPVDEKNVETLLQRAEEGVEYFLGDIRFIPLYRIDQERYHVYLHTEK</sequence>
<dbReference type="GO" id="GO:0005975">
    <property type="term" value="P:carbohydrate metabolic process"/>
    <property type="evidence" value="ECO:0007669"/>
    <property type="project" value="InterPro"/>
</dbReference>
<dbReference type="InterPro" id="IPR012878">
    <property type="entry name" value="Beta-AFase-like_GH127_cat"/>
</dbReference>
<proteinExistence type="predicted"/>